<gene>
    <name evidence="1" type="ORF">IAB38_06725</name>
</gene>
<sequence>MNIVVKEDILKQHKEILMTAGLELATNNTNSLIEDDIINGVIEVPLEAMDTVKQRVLNIAKHNNLILNSDKFNEVLTSYKGDLKKEFRNIFKRRIDIIKDNYSKMDDDKPLELVKNLKKELVKFNKDAKKEEKQVLTSLVKEKLVSNLDLIVKDSNPNFKKDATKFLQTTYVKQILETVDMKILVKDTILLNSLKEQIERFVFTKENSHLFD</sequence>
<evidence type="ECO:0000313" key="1">
    <source>
        <dbReference type="EMBL" id="HIR59728.1"/>
    </source>
</evidence>
<reference evidence="1" key="1">
    <citation type="submission" date="2020-10" db="EMBL/GenBank/DDBJ databases">
        <authorList>
            <person name="Gilroy R."/>
        </authorList>
    </citation>
    <scope>NUCLEOTIDE SEQUENCE</scope>
    <source>
        <strain evidence="1">CHK184-20233</strain>
    </source>
</reference>
<proteinExistence type="predicted"/>
<name>A0A9D1DVF9_9FIRM</name>
<accession>A0A9D1DVF9</accession>
<evidence type="ECO:0000313" key="2">
    <source>
        <dbReference type="Proteomes" id="UP000824232"/>
    </source>
</evidence>
<dbReference type="EMBL" id="DVHC01000062">
    <property type="protein sequence ID" value="HIR59728.1"/>
    <property type="molecule type" value="Genomic_DNA"/>
</dbReference>
<reference evidence="1" key="2">
    <citation type="journal article" date="2021" name="PeerJ">
        <title>Extensive microbial diversity within the chicken gut microbiome revealed by metagenomics and culture.</title>
        <authorList>
            <person name="Gilroy R."/>
            <person name="Ravi A."/>
            <person name="Getino M."/>
            <person name="Pursley I."/>
            <person name="Horton D.L."/>
            <person name="Alikhan N.F."/>
            <person name="Baker D."/>
            <person name="Gharbi K."/>
            <person name="Hall N."/>
            <person name="Watson M."/>
            <person name="Adriaenssens E.M."/>
            <person name="Foster-Nyarko E."/>
            <person name="Jarju S."/>
            <person name="Secka A."/>
            <person name="Antonio M."/>
            <person name="Oren A."/>
            <person name="Chaudhuri R.R."/>
            <person name="La Ragione R."/>
            <person name="Hildebrand F."/>
            <person name="Pallen M.J."/>
        </authorList>
    </citation>
    <scope>NUCLEOTIDE SEQUENCE</scope>
    <source>
        <strain evidence="1">CHK184-20233</strain>
    </source>
</reference>
<dbReference type="AlphaFoldDB" id="A0A9D1DVF9"/>
<dbReference type="Proteomes" id="UP000824232">
    <property type="component" value="Unassembled WGS sequence"/>
</dbReference>
<protein>
    <submittedName>
        <fullName evidence="1">Uncharacterized protein</fullName>
    </submittedName>
</protein>
<comment type="caution">
    <text evidence="1">The sequence shown here is derived from an EMBL/GenBank/DDBJ whole genome shotgun (WGS) entry which is preliminary data.</text>
</comment>
<organism evidence="1 2">
    <name type="scientific">Candidatus Onthousia excrementipullorum</name>
    <dbReference type="NCBI Taxonomy" id="2840884"/>
    <lineage>
        <taxon>Bacteria</taxon>
        <taxon>Bacillati</taxon>
        <taxon>Bacillota</taxon>
        <taxon>Bacilli</taxon>
        <taxon>Candidatus Onthousia</taxon>
    </lineage>
</organism>